<evidence type="ECO:0000256" key="1">
    <source>
        <dbReference type="SAM" id="Phobius"/>
    </source>
</evidence>
<evidence type="ECO:0000313" key="3">
    <source>
        <dbReference type="EMBL" id="SHN29962.1"/>
    </source>
</evidence>
<sequence length="181" mass="18779">MRARGNSGYTLLEILIAVVVLALGIIGGVALQMASLRARHQAVLLSQAAQLAAALSERVRANPSSTDVYLTLNYDAYAEPMPVVPAALCDGSACSPLQLALADLYEAKQLVRQTLPAGRVVICRDGGLWSGGKLRWSCAGDAAAPMVVKVGWRGKHPDGTPLTDAAGEYAPGVALTVGAMP</sequence>
<feature type="domain" description="Type IV pilin Tt1218-like" evidence="2">
    <location>
        <begin position="30"/>
        <end position="104"/>
    </location>
</feature>
<organism evidence="3 4">
    <name type="scientific">Duganella sacchari</name>
    <dbReference type="NCBI Taxonomy" id="551987"/>
    <lineage>
        <taxon>Bacteria</taxon>
        <taxon>Pseudomonadati</taxon>
        <taxon>Pseudomonadota</taxon>
        <taxon>Betaproteobacteria</taxon>
        <taxon>Burkholderiales</taxon>
        <taxon>Oxalobacteraceae</taxon>
        <taxon>Telluria group</taxon>
        <taxon>Duganella</taxon>
    </lineage>
</organism>
<dbReference type="Pfam" id="PF22150">
    <property type="entry name" value="Tt1218-like"/>
    <property type="match status" value="1"/>
</dbReference>
<dbReference type="InterPro" id="IPR012902">
    <property type="entry name" value="N_methyl_site"/>
</dbReference>
<proteinExistence type="predicted"/>
<dbReference type="Proteomes" id="UP000184339">
    <property type="component" value="Unassembled WGS sequence"/>
</dbReference>
<reference evidence="4" key="1">
    <citation type="submission" date="2016-11" db="EMBL/GenBank/DDBJ databases">
        <authorList>
            <person name="Varghese N."/>
            <person name="Submissions S."/>
        </authorList>
    </citation>
    <scope>NUCLEOTIDE SEQUENCE [LARGE SCALE GENOMIC DNA]</scope>
    <source>
        <strain evidence="4">Sac-22</strain>
    </source>
</reference>
<dbReference type="OrthoDB" id="8724817at2"/>
<dbReference type="STRING" id="551987.SAMN05192549_10714"/>
<keyword evidence="4" id="KW-1185">Reference proteome</keyword>
<keyword evidence="1" id="KW-0472">Membrane</keyword>
<dbReference type="EMBL" id="FRCX01000007">
    <property type="protein sequence ID" value="SHN29962.1"/>
    <property type="molecule type" value="Genomic_DNA"/>
</dbReference>
<dbReference type="InterPro" id="IPR013362">
    <property type="entry name" value="Pilus_4_PilV"/>
</dbReference>
<dbReference type="NCBIfam" id="TIGR02532">
    <property type="entry name" value="IV_pilin_GFxxxE"/>
    <property type="match status" value="1"/>
</dbReference>
<evidence type="ECO:0000259" key="2">
    <source>
        <dbReference type="Pfam" id="PF22150"/>
    </source>
</evidence>
<dbReference type="NCBIfam" id="TIGR02523">
    <property type="entry name" value="type_IV_pilV"/>
    <property type="match status" value="1"/>
</dbReference>
<dbReference type="InterPro" id="IPR054402">
    <property type="entry name" value="Tt1218-like_dom"/>
</dbReference>
<accession>A0A1M7QG09</accession>
<gene>
    <name evidence="3" type="ORF">SAMN05192549_10714</name>
</gene>
<name>A0A1M7QG09_9BURK</name>
<dbReference type="RefSeq" id="WP_072786224.1">
    <property type="nucleotide sequence ID" value="NZ_FRCX01000007.1"/>
</dbReference>
<dbReference type="AlphaFoldDB" id="A0A1M7QG09"/>
<keyword evidence="1" id="KW-0812">Transmembrane</keyword>
<protein>
    <submittedName>
        <fullName evidence="3">Type IV pilus assembly protein PilV</fullName>
    </submittedName>
</protein>
<feature type="transmembrane region" description="Helical" evidence="1">
    <location>
        <begin position="12"/>
        <end position="31"/>
    </location>
</feature>
<evidence type="ECO:0000313" key="4">
    <source>
        <dbReference type="Proteomes" id="UP000184339"/>
    </source>
</evidence>
<dbReference type="Pfam" id="PF07963">
    <property type="entry name" value="N_methyl"/>
    <property type="match status" value="1"/>
</dbReference>
<keyword evidence="1" id="KW-1133">Transmembrane helix</keyword>